<evidence type="ECO:0000313" key="3">
    <source>
        <dbReference type="Proteomes" id="UP001190700"/>
    </source>
</evidence>
<feature type="region of interest" description="Disordered" evidence="1">
    <location>
        <begin position="1"/>
        <end position="22"/>
    </location>
</feature>
<feature type="region of interest" description="Disordered" evidence="1">
    <location>
        <begin position="93"/>
        <end position="122"/>
    </location>
</feature>
<protein>
    <submittedName>
        <fullName evidence="2">Uncharacterized protein</fullName>
    </submittedName>
</protein>
<proteinExistence type="predicted"/>
<keyword evidence="3" id="KW-1185">Reference proteome</keyword>
<organism evidence="2 3">
    <name type="scientific">Cymbomonas tetramitiformis</name>
    <dbReference type="NCBI Taxonomy" id="36881"/>
    <lineage>
        <taxon>Eukaryota</taxon>
        <taxon>Viridiplantae</taxon>
        <taxon>Chlorophyta</taxon>
        <taxon>Pyramimonadophyceae</taxon>
        <taxon>Pyramimonadales</taxon>
        <taxon>Pyramimonadaceae</taxon>
        <taxon>Cymbomonas</taxon>
    </lineage>
</organism>
<dbReference type="EMBL" id="LGRX02007782">
    <property type="protein sequence ID" value="KAK3274344.1"/>
    <property type="molecule type" value="Genomic_DNA"/>
</dbReference>
<evidence type="ECO:0000313" key="2">
    <source>
        <dbReference type="EMBL" id="KAK3274344.1"/>
    </source>
</evidence>
<dbReference type="PROSITE" id="PS51257">
    <property type="entry name" value="PROKAR_LIPOPROTEIN"/>
    <property type="match status" value="1"/>
</dbReference>
<reference evidence="2 3" key="1">
    <citation type="journal article" date="2015" name="Genome Biol. Evol.">
        <title>Comparative Genomics of a Bacterivorous Green Alga Reveals Evolutionary Causalities and Consequences of Phago-Mixotrophic Mode of Nutrition.</title>
        <authorList>
            <person name="Burns J.A."/>
            <person name="Paasch A."/>
            <person name="Narechania A."/>
            <person name="Kim E."/>
        </authorList>
    </citation>
    <scope>NUCLEOTIDE SEQUENCE [LARGE SCALE GENOMIC DNA]</scope>
    <source>
        <strain evidence="2 3">PLY_AMNH</strain>
    </source>
</reference>
<dbReference type="AlphaFoldDB" id="A0AAE0GAA1"/>
<dbReference type="Proteomes" id="UP001190700">
    <property type="component" value="Unassembled WGS sequence"/>
</dbReference>
<gene>
    <name evidence="2" type="ORF">CYMTET_17469</name>
</gene>
<comment type="caution">
    <text evidence="2">The sequence shown here is derived from an EMBL/GenBank/DDBJ whole genome shotgun (WGS) entry which is preliminary data.</text>
</comment>
<accession>A0AAE0GAA1</accession>
<sequence length="122" mass="13133">MARCGRSASTRPGAAHNGSTAFGCVRDGTLRGEISEARWWAAAATARRRAGERHSNGLRQCVVLLPGEVGLTPRRLRWCVDGTLPGEVERAHRGLGRHSNGAVRQMARSPREVEQAPRLGAA</sequence>
<name>A0AAE0GAA1_9CHLO</name>
<evidence type="ECO:0000256" key="1">
    <source>
        <dbReference type="SAM" id="MobiDB-lite"/>
    </source>
</evidence>